<evidence type="ECO:0000313" key="3">
    <source>
        <dbReference type="Proteomes" id="UP000592820"/>
    </source>
</evidence>
<organism evidence="2 3">
    <name type="scientific">Paraburkholderia youngii</name>
    <dbReference type="NCBI Taxonomy" id="2782701"/>
    <lineage>
        <taxon>Bacteria</taxon>
        <taxon>Pseudomonadati</taxon>
        <taxon>Pseudomonadota</taxon>
        <taxon>Betaproteobacteria</taxon>
        <taxon>Burkholderiales</taxon>
        <taxon>Burkholderiaceae</taxon>
        <taxon>Paraburkholderia</taxon>
    </lineage>
</organism>
<feature type="domain" description="Neprosin PEP catalytic" evidence="1">
    <location>
        <begin position="218"/>
        <end position="484"/>
    </location>
</feature>
<reference evidence="2 3" key="1">
    <citation type="submission" date="2020-08" db="EMBL/GenBank/DDBJ databases">
        <title>Genomic Encyclopedia of Type Strains, Phase IV (KMG-V): Genome sequencing to study the core and pangenomes of soil and plant-associated prokaryotes.</title>
        <authorList>
            <person name="Whitman W."/>
        </authorList>
    </citation>
    <scope>NUCLEOTIDE SEQUENCE [LARGE SCALE GENOMIC DNA]</scope>
    <source>
        <strain evidence="2 3">JPY162</strain>
    </source>
</reference>
<sequence length="484" mass="53141">MFARRKEKHVSSCDISEVTSPRRSGTLIRYAVTLCITVISAMTVQANAQAQNQQQESFDAFIAHTKTASFQDYAGHADIKPTELGEADHNLPASPSFKVRDSSAFEDMRQSILDRYYGVHVSKSFEENGQTYDCVPVMEQPAVRKYHLRQIATPPPFILPANPDRDVASAPPQDGASMPSCGSNAVPLMRVTLDTLSRFPTVEAFYKKAPPMAMTSSDAQSPNPDPAAGHKYAVFEQKVDNLGGNVTFNIWNPKVNTGMGQVFSLSQVWYVGGEEAGLQSEEAGWVVYPQMFGDTLPHYFIFSTADNYQQTGSYNDSKRDFVLVAGTAVLGRAFTDISAPGGPQHEFSTGYHRDTEGNWWVIFDGVAIGYYPAAFYQGGQNSHNATDIKFGTETTGSTSWPAAGSGNWGDALYGHAEYQRNLYYYNLADTATWSDFVLFRNSNCYHAVGPLRNGKGGNVPTNTPYPSWWTRFFFVGGPGGSSCS</sequence>
<dbReference type="PANTHER" id="PTHR31589:SF110">
    <property type="entry name" value="PROTEIN, PUTATIVE (DUF239)-RELATED"/>
    <property type="match status" value="1"/>
</dbReference>
<proteinExistence type="predicted"/>
<accession>A0A7W8LG62</accession>
<dbReference type="Proteomes" id="UP000592820">
    <property type="component" value="Unassembled WGS sequence"/>
</dbReference>
<dbReference type="RefSeq" id="WP_184229071.1">
    <property type="nucleotide sequence ID" value="NZ_JACHDE010000055.1"/>
</dbReference>
<dbReference type="Pfam" id="PF03080">
    <property type="entry name" value="Neprosin"/>
    <property type="match status" value="1"/>
</dbReference>
<dbReference type="EMBL" id="JACHDE010000055">
    <property type="protein sequence ID" value="MBB5406000.1"/>
    <property type="molecule type" value="Genomic_DNA"/>
</dbReference>
<dbReference type="InterPro" id="IPR004314">
    <property type="entry name" value="Neprosin"/>
</dbReference>
<dbReference type="Gene3D" id="3.90.1320.10">
    <property type="entry name" value="Outer-capsid protein sigma 3, large lobe"/>
    <property type="match status" value="1"/>
</dbReference>
<name>A0A7W8LG62_9BURK</name>
<protein>
    <recommendedName>
        <fullName evidence="1">Neprosin PEP catalytic domain-containing protein</fullName>
    </recommendedName>
</protein>
<gene>
    <name evidence="2" type="ORF">HDG41_008099</name>
</gene>
<evidence type="ECO:0000259" key="1">
    <source>
        <dbReference type="PROSITE" id="PS52045"/>
    </source>
</evidence>
<comment type="caution">
    <text evidence="2">The sequence shown here is derived from an EMBL/GenBank/DDBJ whole genome shotgun (WGS) entry which is preliminary data.</text>
</comment>
<dbReference type="AlphaFoldDB" id="A0A7W8LG62"/>
<dbReference type="PROSITE" id="PS52045">
    <property type="entry name" value="NEPROSIN_PEP_CD"/>
    <property type="match status" value="1"/>
</dbReference>
<dbReference type="PANTHER" id="PTHR31589">
    <property type="entry name" value="PROTEIN, PUTATIVE (DUF239)-RELATED-RELATED"/>
    <property type="match status" value="1"/>
</dbReference>
<dbReference type="InterPro" id="IPR053168">
    <property type="entry name" value="Glutamic_endopeptidase"/>
</dbReference>
<evidence type="ECO:0000313" key="2">
    <source>
        <dbReference type="EMBL" id="MBB5406000.1"/>
    </source>
</evidence>